<dbReference type="RefSeq" id="WP_203147968.1">
    <property type="nucleotide sequence ID" value="NZ_JAEVHL010000027.1"/>
</dbReference>
<keyword evidence="3" id="KW-0255">Endonuclease</keyword>
<gene>
    <name evidence="3" type="ORF">JM949_09025</name>
</gene>
<dbReference type="Pfam" id="PF03372">
    <property type="entry name" value="Exo_endo_phos"/>
    <property type="match status" value="1"/>
</dbReference>
<accession>A0ABS1YEB0</accession>
<keyword evidence="4" id="KW-1185">Reference proteome</keyword>
<evidence type="ECO:0000256" key="1">
    <source>
        <dbReference type="SAM" id="SignalP"/>
    </source>
</evidence>
<dbReference type="GO" id="GO:0004519">
    <property type="term" value="F:endonuclease activity"/>
    <property type="evidence" value="ECO:0007669"/>
    <property type="project" value="UniProtKB-KW"/>
</dbReference>
<keyword evidence="3" id="KW-0378">Hydrolase</keyword>
<feature type="signal peptide" evidence="1">
    <location>
        <begin position="1"/>
        <end position="27"/>
    </location>
</feature>
<keyword evidence="1" id="KW-0732">Signal</keyword>
<protein>
    <submittedName>
        <fullName evidence="3">Endonuclease/exonuclease/phosphatase family protein</fullName>
    </submittedName>
</protein>
<evidence type="ECO:0000313" key="3">
    <source>
        <dbReference type="EMBL" id="MBM0275579.1"/>
    </source>
</evidence>
<evidence type="ECO:0000259" key="2">
    <source>
        <dbReference type="Pfam" id="PF03372"/>
    </source>
</evidence>
<dbReference type="Gene3D" id="3.60.10.10">
    <property type="entry name" value="Endonuclease/exonuclease/phosphatase"/>
    <property type="match status" value="1"/>
</dbReference>
<comment type="caution">
    <text evidence="3">The sequence shown here is derived from an EMBL/GenBank/DDBJ whole genome shotgun (WGS) entry which is preliminary data.</text>
</comment>
<dbReference type="SUPFAM" id="SSF56219">
    <property type="entry name" value="DNase I-like"/>
    <property type="match status" value="1"/>
</dbReference>
<reference evidence="3 4" key="1">
    <citation type="submission" date="2021-01" db="EMBL/GenBank/DDBJ databases">
        <title>Draft genome sequence of Micromonospora sp. strain STR1s_6.</title>
        <authorList>
            <person name="Karlyshev A."/>
            <person name="Jawad R."/>
        </authorList>
    </citation>
    <scope>NUCLEOTIDE SEQUENCE [LARGE SCALE GENOMIC DNA]</scope>
    <source>
        <strain evidence="3 4">STR1S-6</strain>
    </source>
</reference>
<dbReference type="InterPro" id="IPR036691">
    <property type="entry name" value="Endo/exonu/phosph_ase_sf"/>
</dbReference>
<feature type="domain" description="Endonuclease/exonuclease/phosphatase" evidence="2">
    <location>
        <begin position="36"/>
        <end position="284"/>
    </location>
</feature>
<name>A0ABS1YEB0_9ACTN</name>
<proteinExistence type="predicted"/>
<dbReference type="InterPro" id="IPR005135">
    <property type="entry name" value="Endo/exonuclease/phosphatase"/>
</dbReference>
<keyword evidence="3" id="KW-0540">Nuclease</keyword>
<organism evidence="3 4">
    <name type="scientific">Micromonospora tarensis</name>
    <dbReference type="NCBI Taxonomy" id="2806100"/>
    <lineage>
        <taxon>Bacteria</taxon>
        <taxon>Bacillati</taxon>
        <taxon>Actinomycetota</taxon>
        <taxon>Actinomycetes</taxon>
        <taxon>Micromonosporales</taxon>
        <taxon>Micromonosporaceae</taxon>
        <taxon>Micromonospora</taxon>
    </lineage>
</organism>
<dbReference type="EMBL" id="JAEVHL010000027">
    <property type="protein sequence ID" value="MBM0275579.1"/>
    <property type="molecule type" value="Genomic_DNA"/>
</dbReference>
<sequence>MHRLLRPAVTLVVILAGALVVAEPAAAALPATVRAMTWNICGASAAACEGKGSASQKINSIVQQVRSDPGIGVIMIQETCAHLHSNPLATALTNATGATWHVSHRTARSISSGQAIECTFDGAGQRDAGVAVLMRSQADEQIETFTQTFASSPNPSASQGWACIKDRGNKIVACSVHLLRPEDDPDDAIKRASLRDMLSELKQWQDFYGYRTIVGGDFNIDDGGAALDPIQAFAHEVDEDDNCNTTGLSCGLLGNKYDHIFYGRRAWLQSTGDAGSDGGGLSDHRRLIGQAAPRNQNEVNAAVAGTPPSGLPCVSNTYVTVCWENSGDRIWVRDDESDGKRAVAEWFAGANRSDYWRNGICNNSLGSGVWGQCNKDMVEGSEIGLRGTRLNGGAFTDSTSMLYTIV</sequence>
<dbReference type="Proteomes" id="UP000622245">
    <property type="component" value="Unassembled WGS sequence"/>
</dbReference>
<feature type="chain" id="PRO_5046542913" evidence="1">
    <location>
        <begin position="28"/>
        <end position="406"/>
    </location>
</feature>
<evidence type="ECO:0000313" key="4">
    <source>
        <dbReference type="Proteomes" id="UP000622245"/>
    </source>
</evidence>